<accession>A0A369JQU6</accession>
<reference evidence="1" key="1">
    <citation type="submission" date="2018-04" db="EMBL/GenBank/DDBJ databases">
        <title>Whole genome sequencing of Hypsizygus marmoreus.</title>
        <authorList>
            <person name="Choi I.-G."/>
            <person name="Min B."/>
            <person name="Kim J.-G."/>
            <person name="Kim S."/>
            <person name="Oh Y.-L."/>
            <person name="Kong W.-S."/>
            <person name="Park H."/>
            <person name="Jeong J."/>
            <person name="Song E.-S."/>
        </authorList>
    </citation>
    <scope>NUCLEOTIDE SEQUENCE [LARGE SCALE GENOMIC DNA]</scope>
    <source>
        <strain evidence="1">51987-8</strain>
    </source>
</reference>
<proteinExistence type="predicted"/>
<evidence type="ECO:0000313" key="2">
    <source>
        <dbReference type="Proteomes" id="UP000076154"/>
    </source>
</evidence>
<organism evidence="1 2">
    <name type="scientific">Hypsizygus marmoreus</name>
    <name type="common">White beech mushroom</name>
    <name type="synonym">Agaricus marmoreus</name>
    <dbReference type="NCBI Taxonomy" id="39966"/>
    <lineage>
        <taxon>Eukaryota</taxon>
        <taxon>Fungi</taxon>
        <taxon>Dikarya</taxon>
        <taxon>Basidiomycota</taxon>
        <taxon>Agaricomycotina</taxon>
        <taxon>Agaricomycetes</taxon>
        <taxon>Agaricomycetidae</taxon>
        <taxon>Agaricales</taxon>
        <taxon>Tricholomatineae</taxon>
        <taxon>Lyophyllaceae</taxon>
        <taxon>Hypsizygus</taxon>
    </lineage>
</organism>
<sequence length="483" mass="54332">MPFPDARPPDRQDTTDTEMTFDSLPNELVSIIFTHMYEMLGEEEGFRKLFVEPGMDEDCDRDVTWKDENAVDPGYLFPKAIAAVCQRWREIVERLPILWTRIVAFVDSSPTPLSEVEAYLKLSRDLPLQVYVLTRPDHDLEEDWGERTRCRDVIELLVPHIPRCQKIAFDVMYSSSLPSISKDFLGCAPLLQMLNLKCETDDGVASGGQDPRSEIAEEPFLTPALKDLCVDGRNFVHASLALPSWIESIPKGQIRLRVHNFAASDSISEDLEFNLHDFILVLERLKVVRLSLSNVKFSDHSTVVPNASVSADTLELERLNYHTFTGIMAFIADGGIESIRISQCGIAFLGRDLHSDCLILEGISAGADISDFLVCWSGGELKVSNCPGFDDIALETLGNMDNARIRSLIIEDCQNISLEGVMEMAQRLNEWVALQRRDGCLDREKCALNNLSILGHPHVLTPAEELWFRQNASSGEFVWTARK</sequence>
<dbReference type="Proteomes" id="UP000076154">
    <property type="component" value="Unassembled WGS sequence"/>
</dbReference>
<dbReference type="STRING" id="39966.A0A369JQU6"/>
<dbReference type="InParanoid" id="A0A369JQU6"/>
<dbReference type="AlphaFoldDB" id="A0A369JQU6"/>
<comment type="caution">
    <text evidence="1">The sequence shown here is derived from an EMBL/GenBank/DDBJ whole genome shotgun (WGS) entry which is preliminary data.</text>
</comment>
<name>A0A369JQU6_HYPMA</name>
<dbReference type="OrthoDB" id="3001771at2759"/>
<dbReference type="EMBL" id="LUEZ02000053">
    <property type="protein sequence ID" value="RDB22053.1"/>
    <property type="molecule type" value="Genomic_DNA"/>
</dbReference>
<gene>
    <name evidence="1" type="ORF">Hypma_011146</name>
</gene>
<evidence type="ECO:0000313" key="1">
    <source>
        <dbReference type="EMBL" id="RDB22053.1"/>
    </source>
</evidence>
<protein>
    <submittedName>
        <fullName evidence="1">Uncharacterized protein</fullName>
    </submittedName>
</protein>
<keyword evidence="2" id="KW-1185">Reference proteome</keyword>